<dbReference type="GeneID" id="106751597"/>
<evidence type="ECO:0000313" key="1">
    <source>
        <dbReference type="Proteomes" id="UP000515204"/>
    </source>
</evidence>
<protein>
    <submittedName>
        <fullName evidence="2">Uncharacterized protein LOC106751597</fullName>
    </submittedName>
</protein>
<proteinExistence type="predicted"/>
<dbReference type="RefSeq" id="XP_014488017.1">
    <property type="nucleotide sequence ID" value="XM_014632531.1"/>
</dbReference>
<sequence length="184" mass="20976">MDEKCGAILAAIKSAKRSILYDMDKKINDLKNTIISNHITKMPKENITNCKEDLGVALPLQTMEDFITFEEAVATCQEKKRALKEFYRILVCGETFLKSCVKKVMTATMSKAVEIRYSAFGRQSNRCGKLDFSKTQTYACLNDILMEKFGHTDEYKKFSTILSRWMTGAADREGGRKQRIRSAE</sequence>
<dbReference type="KEGG" id="dqu:106751597"/>
<organism evidence="1 2">
    <name type="scientific">Dinoponera quadriceps</name>
    <name type="common">South American ant</name>
    <dbReference type="NCBI Taxonomy" id="609295"/>
    <lineage>
        <taxon>Eukaryota</taxon>
        <taxon>Metazoa</taxon>
        <taxon>Ecdysozoa</taxon>
        <taxon>Arthropoda</taxon>
        <taxon>Hexapoda</taxon>
        <taxon>Insecta</taxon>
        <taxon>Pterygota</taxon>
        <taxon>Neoptera</taxon>
        <taxon>Endopterygota</taxon>
        <taxon>Hymenoptera</taxon>
        <taxon>Apocrita</taxon>
        <taxon>Aculeata</taxon>
        <taxon>Formicoidea</taxon>
        <taxon>Formicidae</taxon>
        <taxon>Ponerinae</taxon>
        <taxon>Ponerini</taxon>
        <taxon>Dinoponera</taxon>
    </lineage>
</organism>
<dbReference type="OrthoDB" id="7685730at2759"/>
<gene>
    <name evidence="2" type="primary">LOC106751597</name>
</gene>
<accession>A0A6P3YDU1</accession>
<reference evidence="2" key="1">
    <citation type="submission" date="2025-08" db="UniProtKB">
        <authorList>
            <consortium name="RefSeq"/>
        </authorList>
    </citation>
    <scope>IDENTIFICATION</scope>
</reference>
<evidence type="ECO:0000313" key="2">
    <source>
        <dbReference type="RefSeq" id="XP_014488017.1"/>
    </source>
</evidence>
<name>A0A6P3YDU1_DINQU</name>
<keyword evidence="1" id="KW-1185">Reference proteome</keyword>
<dbReference type="Proteomes" id="UP000515204">
    <property type="component" value="Unplaced"/>
</dbReference>
<dbReference type="AlphaFoldDB" id="A0A6P3YDU1"/>